<name>A0A0F8YS34_9ZZZZ</name>
<dbReference type="EMBL" id="LAZR01064759">
    <property type="protein sequence ID" value="KKK56904.1"/>
    <property type="molecule type" value="Genomic_DNA"/>
</dbReference>
<accession>A0A0F8YS34</accession>
<protein>
    <submittedName>
        <fullName evidence="1">Uncharacterized protein</fullName>
    </submittedName>
</protein>
<dbReference type="Pfam" id="PF25209">
    <property type="entry name" value="Phage_capsid_4"/>
    <property type="match status" value="1"/>
</dbReference>
<evidence type="ECO:0000313" key="1">
    <source>
        <dbReference type="EMBL" id="KKK56904.1"/>
    </source>
</evidence>
<gene>
    <name evidence="1" type="ORF">LCGC14_3059840</name>
</gene>
<sequence length="239" mass="26449">MLRARNLKKMIESIRRDKRITDKADFIKQEMQFQLSEGLKPSEYGLRDLYENLVQGGRETVRDWDRGEQITESAGAVTTADFALIAEQLLITTVQEAYNLAALVGNQLVSPFPSSIQESEVIPGIAVVADEFATPIPEGKPYPLVGLQPSTIRIPAAEKRGRILPITREMIIRDRTGLLLQRAQTLGEAMGLDKEKRILDTVIGADASYVRKDEARATYVVSAAGNNMGFTNLSTEILT</sequence>
<comment type="caution">
    <text evidence="1">The sequence shown here is derived from an EMBL/GenBank/DDBJ whole genome shotgun (WGS) entry which is preliminary data.</text>
</comment>
<reference evidence="1" key="1">
    <citation type="journal article" date="2015" name="Nature">
        <title>Complex archaea that bridge the gap between prokaryotes and eukaryotes.</title>
        <authorList>
            <person name="Spang A."/>
            <person name="Saw J.H."/>
            <person name="Jorgensen S.L."/>
            <person name="Zaremba-Niedzwiedzka K."/>
            <person name="Martijn J."/>
            <person name="Lind A.E."/>
            <person name="van Eijk R."/>
            <person name="Schleper C."/>
            <person name="Guy L."/>
            <person name="Ettema T.J."/>
        </authorList>
    </citation>
    <scope>NUCLEOTIDE SEQUENCE</scope>
</reference>
<proteinExistence type="predicted"/>
<organism evidence="1">
    <name type="scientific">marine sediment metagenome</name>
    <dbReference type="NCBI Taxonomy" id="412755"/>
    <lineage>
        <taxon>unclassified sequences</taxon>
        <taxon>metagenomes</taxon>
        <taxon>ecological metagenomes</taxon>
    </lineage>
</organism>
<feature type="non-terminal residue" evidence="1">
    <location>
        <position position="239"/>
    </location>
</feature>
<dbReference type="AlphaFoldDB" id="A0A0F8YS34"/>